<proteinExistence type="predicted"/>
<accession>A0A6L2N5Y5</accession>
<dbReference type="AlphaFoldDB" id="A0A6L2N5Y5"/>
<reference evidence="1" key="1">
    <citation type="journal article" date="2019" name="Sci. Rep.">
        <title>Draft genome of Tanacetum cinerariifolium, the natural source of mosquito coil.</title>
        <authorList>
            <person name="Yamashiro T."/>
            <person name="Shiraishi A."/>
            <person name="Satake H."/>
            <person name="Nakayama K."/>
        </authorList>
    </citation>
    <scope>NUCLEOTIDE SEQUENCE</scope>
</reference>
<sequence>MKLFLKYLRLLQSHPFYPTVEPEDSLTIRDKDLNTIPEKELDDVIKFSVKDLVLIPSEFEVTSGSIVSVIYLRVMISLPLTDVNPLFDEVFKGIEGKDFYDSNLDELALLITPLFDYNDDECFDPGGDVIEINAFDIPKIFKDDYYDSEGDVLYLESLLSDNTIPNLPPEVFLGHDPRSLNNINDLKIIWLEFSTLEFQRICFSNIVDSPLFFSSRSKDTIFDLGISAFHFSSLELVASHRSGTFMCFLNESLMKICSSTRFNPNIMMI</sequence>
<name>A0A6L2N5Y5_TANCI</name>
<organism evidence="1">
    <name type="scientific">Tanacetum cinerariifolium</name>
    <name type="common">Dalmatian daisy</name>
    <name type="synonym">Chrysanthemum cinerariifolium</name>
    <dbReference type="NCBI Taxonomy" id="118510"/>
    <lineage>
        <taxon>Eukaryota</taxon>
        <taxon>Viridiplantae</taxon>
        <taxon>Streptophyta</taxon>
        <taxon>Embryophyta</taxon>
        <taxon>Tracheophyta</taxon>
        <taxon>Spermatophyta</taxon>
        <taxon>Magnoliopsida</taxon>
        <taxon>eudicotyledons</taxon>
        <taxon>Gunneridae</taxon>
        <taxon>Pentapetalae</taxon>
        <taxon>asterids</taxon>
        <taxon>campanulids</taxon>
        <taxon>Asterales</taxon>
        <taxon>Asteraceae</taxon>
        <taxon>Asteroideae</taxon>
        <taxon>Anthemideae</taxon>
        <taxon>Anthemidinae</taxon>
        <taxon>Tanacetum</taxon>
    </lineage>
</organism>
<comment type="caution">
    <text evidence="1">The sequence shown here is derived from an EMBL/GenBank/DDBJ whole genome shotgun (WGS) entry which is preliminary data.</text>
</comment>
<evidence type="ECO:0008006" key="2">
    <source>
        <dbReference type="Google" id="ProtNLM"/>
    </source>
</evidence>
<evidence type="ECO:0000313" key="1">
    <source>
        <dbReference type="EMBL" id="GEU81568.1"/>
    </source>
</evidence>
<protein>
    <recommendedName>
        <fullName evidence="2">Reverse transcriptase domain-containing protein</fullName>
    </recommendedName>
</protein>
<dbReference type="EMBL" id="BKCJ010008309">
    <property type="protein sequence ID" value="GEU81568.1"/>
    <property type="molecule type" value="Genomic_DNA"/>
</dbReference>
<gene>
    <name evidence="1" type="ORF">Tci_053546</name>
</gene>